<evidence type="ECO:0000313" key="2">
    <source>
        <dbReference type="EMBL" id="GIX66639.1"/>
    </source>
</evidence>
<reference evidence="2 3" key="1">
    <citation type="submission" date="2021-06" db="EMBL/GenBank/DDBJ databases">
        <title>Caerostris extrusa draft genome.</title>
        <authorList>
            <person name="Kono N."/>
            <person name="Arakawa K."/>
        </authorList>
    </citation>
    <scope>NUCLEOTIDE SEQUENCE [LARGE SCALE GENOMIC DNA]</scope>
</reference>
<dbReference type="Proteomes" id="UP001054945">
    <property type="component" value="Unassembled WGS sequence"/>
</dbReference>
<name>A0AAV4M2Q5_CAEEX</name>
<dbReference type="AlphaFoldDB" id="A0AAV4M2Q5"/>
<sequence>MRKRNLKASVFCDQSQVVNNLPNFSNESRSKPPVTKSPHLDEMRKGSLKATDFCDQSQIVNNLLNSSNESRSKPPIAKIGPFGVRCGNSAVFIPAIRCCTL</sequence>
<organism evidence="2 3">
    <name type="scientific">Caerostris extrusa</name>
    <name type="common">Bark spider</name>
    <name type="synonym">Caerostris bankana</name>
    <dbReference type="NCBI Taxonomy" id="172846"/>
    <lineage>
        <taxon>Eukaryota</taxon>
        <taxon>Metazoa</taxon>
        <taxon>Ecdysozoa</taxon>
        <taxon>Arthropoda</taxon>
        <taxon>Chelicerata</taxon>
        <taxon>Arachnida</taxon>
        <taxon>Araneae</taxon>
        <taxon>Araneomorphae</taxon>
        <taxon>Entelegynae</taxon>
        <taxon>Araneoidea</taxon>
        <taxon>Araneidae</taxon>
        <taxon>Caerostris</taxon>
    </lineage>
</organism>
<evidence type="ECO:0000256" key="1">
    <source>
        <dbReference type="SAM" id="MobiDB-lite"/>
    </source>
</evidence>
<proteinExistence type="predicted"/>
<gene>
    <name evidence="2" type="ORF">CEXT_680161</name>
</gene>
<comment type="caution">
    <text evidence="2">The sequence shown here is derived from an EMBL/GenBank/DDBJ whole genome shotgun (WGS) entry which is preliminary data.</text>
</comment>
<protein>
    <submittedName>
        <fullName evidence="2">Uncharacterized protein</fullName>
    </submittedName>
</protein>
<keyword evidence="3" id="KW-1185">Reference proteome</keyword>
<feature type="region of interest" description="Disordered" evidence="1">
    <location>
        <begin position="22"/>
        <end position="42"/>
    </location>
</feature>
<evidence type="ECO:0000313" key="3">
    <source>
        <dbReference type="Proteomes" id="UP001054945"/>
    </source>
</evidence>
<dbReference type="EMBL" id="BPLR01001806">
    <property type="protein sequence ID" value="GIX66639.1"/>
    <property type="molecule type" value="Genomic_DNA"/>
</dbReference>
<accession>A0AAV4M2Q5</accession>